<feature type="transmembrane region" description="Helical" evidence="5">
    <location>
        <begin position="387"/>
        <end position="406"/>
    </location>
</feature>
<name>G5HH69_9FIRM</name>
<evidence type="ECO:0000256" key="5">
    <source>
        <dbReference type="SAM" id="Phobius"/>
    </source>
</evidence>
<dbReference type="RefSeq" id="WP_007861498.1">
    <property type="nucleotide sequence ID" value="NZ_JH376420.1"/>
</dbReference>
<dbReference type="Proteomes" id="UP000003763">
    <property type="component" value="Unassembled WGS sequence"/>
</dbReference>
<organism evidence="6 7">
    <name type="scientific">[Clostridium] citroniae WAL-17108</name>
    <dbReference type="NCBI Taxonomy" id="742733"/>
    <lineage>
        <taxon>Bacteria</taxon>
        <taxon>Bacillati</taxon>
        <taxon>Bacillota</taxon>
        <taxon>Clostridia</taxon>
        <taxon>Lachnospirales</taxon>
        <taxon>Lachnospiraceae</taxon>
        <taxon>Enterocloster</taxon>
    </lineage>
</organism>
<dbReference type="GO" id="GO:0016020">
    <property type="term" value="C:membrane"/>
    <property type="evidence" value="ECO:0007669"/>
    <property type="project" value="UniProtKB-SubCell"/>
</dbReference>
<gene>
    <name evidence="6" type="ORF">HMPREF9469_01988</name>
</gene>
<evidence type="ECO:0000313" key="7">
    <source>
        <dbReference type="Proteomes" id="UP000003763"/>
    </source>
</evidence>
<sequence length="482" mass="54333">MSKKKSLGINAVLNGIRTLLNMLFPLITFPYVSKVLQVENIGKYNFAASVNNYFLLLAALGISTYAIREGTKFRDNGRKFDRFASEIFSINMVSTLVAYVLLFACIFVVPKFRGYMVIILVFSIEIIFTTLGTEWIYSIFEEYAYITVRSILFKVISIVLLLLFVKAPDDYIVYAAITVFANAGSNILNFIRARRYCDIRLTLHCNWGRHLAPILVIFASLAATSIYVNSDTTMLGFMASDYEVGIYSVSSKIYRIVKQMLSAILIVSIPRLALLMGQRRMREYRKTLTQIFNILTMLVLPAVVGLFILSKEIVLLISSSAYIRAVSSLRLLSIALIFCIFGWIFNQCVLIPAKKEKVVLAATVISAIANIVINFFLIPIWKENAVAFSTVIAEAIMMIICSFYGLRIIKLNYGIRNNMITVILGCMVISVICVSIQRLNLSAAWTLILSVFASVLGYGISLIVFRNRVVLNFVYKMYSHIM</sequence>
<dbReference type="Pfam" id="PF01943">
    <property type="entry name" value="Polysacc_synt"/>
    <property type="match status" value="1"/>
</dbReference>
<dbReference type="InterPro" id="IPR052556">
    <property type="entry name" value="PolySynth_Transporter"/>
</dbReference>
<feature type="transmembrane region" description="Helical" evidence="5">
    <location>
        <begin position="418"/>
        <end position="437"/>
    </location>
</feature>
<feature type="transmembrane region" description="Helical" evidence="5">
    <location>
        <begin position="44"/>
        <end position="67"/>
    </location>
</feature>
<feature type="transmembrane region" description="Helical" evidence="5">
    <location>
        <begin position="12"/>
        <end position="32"/>
    </location>
</feature>
<dbReference type="eggNOG" id="COG2244">
    <property type="taxonomic scope" value="Bacteria"/>
</dbReference>
<evidence type="ECO:0000256" key="3">
    <source>
        <dbReference type="ARBA" id="ARBA00022989"/>
    </source>
</evidence>
<dbReference type="CDD" id="cd13128">
    <property type="entry name" value="MATE_Wzx_like"/>
    <property type="match status" value="1"/>
</dbReference>
<feature type="transmembrane region" description="Helical" evidence="5">
    <location>
        <begin position="443"/>
        <end position="465"/>
    </location>
</feature>
<reference evidence="6 7" key="1">
    <citation type="submission" date="2011-08" db="EMBL/GenBank/DDBJ databases">
        <title>The Genome Sequence of Clostridium citroniae WAL-17108.</title>
        <authorList>
            <consortium name="The Broad Institute Genome Sequencing Platform"/>
            <person name="Earl A."/>
            <person name="Ward D."/>
            <person name="Feldgarden M."/>
            <person name="Gevers D."/>
            <person name="Finegold S.M."/>
            <person name="Summanen P.H."/>
            <person name="Molitoris D.R."/>
            <person name="Vaisanen M.L."/>
            <person name="Daigneault M."/>
            <person name="Allen-Vercoe E."/>
            <person name="Young S.K."/>
            <person name="Zeng Q."/>
            <person name="Gargeya S."/>
            <person name="Fitzgerald M."/>
            <person name="Haas B."/>
            <person name="Abouelleil A."/>
            <person name="Alvarado L."/>
            <person name="Arachchi H.M."/>
            <person name="Berlin A."/>
            <person name="Brown A."/>
            <person name="Chapman S.B."/>
            <person name="Chen Z."/>
            <person name="Dunbar C."/>
            <person name="Freedman E."/>
            <person name="Gearin G."/>
            <person name="Gellesch M."/>
            <person name="Goldberg J."/>
            <person name="Griggs A."/>
            <person name="Gujja S."/>
            <person name="Heiman D."/>
            <person name="Howarth C."/>
            <person name="Larson L."/>
            <person name="Lui A."/>
            <person name="MacDonald P.J.P."/>
            <person name="Montmayeur A."/>
            <person name="Murphy C."/>
            <person name="Neiman D."/>
            <person name="Pearson M."/>
            <person name="Priest M."/>
            <person name="Roberts A."/>
            <person name="Saif S."/>
            <person name="Shea T."/>
            <person name="Shenoy N."/>
            <person name="Sisk P."/>
            <person name="Stolte C."/>
            <person name="Sykes S."/>
            <person name="Wortman J."/>
            <person name="Nusbaum C."/>
            <person name="Birren B."/>
        </authorList>
    </citation>
    <scope>NUCLEOTIDE SEQUENCE [LARGE SCALE GENOMIC DNA]</scope>
    <source>
        <strain evidence="6 7">WAL-17108</strain>
    </source>
</reference>
<feature type="transmembrane region" description="Helical" evidence="5">
    <location>
        <begin position="115"/>
        <end position="136"/>
    </location>
</feature>
<comment type="subcellular location">
    <subcellularLocation>
        <location evidence="1">Membrane</location>
        <topology evidence="1">Multi-pass membrane protein</topology>
    </subcellularLocation>
</comment>
<dbReference type="PATRIC" id="fig|742733.3.peg.2062"/>
<dbReference type="PANTHER" id="PTHR43424">
    <property type="entry name" value="LOCUS PUTATIVE PROTEIN 1-RELATED"/>
    <property type="match status" value="1"/>
</dbReference>
<keyword evidence="2 5" id="KW-0812">Transmembrane</keyword>
<feature type="transmembrane region" description="Helical" evidence="5">
    <location>
        <begin position="321"/>
        <end position="346"/>
    </location>
</feature>
<feature type="transmembrane region" description="Helical" evidence="5">
    <location>
        <begin position="211"/>
        <end position="228"/>
    </location>
</feature>
<dbReference type="InterPro" id="IPR002797">
    <property type="entry name" value="Polysacc_synth"/>
</dbReference>
<accession>G5HH69</accession>
<evidence type="ECO:0000256" key="2">
    <source>
        <dbReference type="ARBA" id="ARBA00022692"/>
    </source>
</evidence>
<comment type="caution">
    <text evidence="6">The sequence shown here is derived from an EMBL/GenBank/DDBJ whole genome shotgun (WGS) entry which is preliminary data.</text>
</comment>
<feature type="transmembrane region" description="Helical" evidence="5">
    <location>
        <begin position="88"/>
        <end position="109"/>
    </location>
</feature>
<dbReference type="HOGENOM" id="CLU_022017_0_0_9"/>
<keyword evidence="4 5" id="KW-0472">Membrane</keyword>
<dbReference type="AlphaFoldDB" id="G5HH69"/>
<evidence type="ECO:0000256" key="1">
    <source>
        <dbReference type="ARBA" id="ARBA00004141"/>
    </source>
</evidence>
<feature type="transmembrane region" description="Helical" evidence="5">
    <location>
        <begin position="256"/>
        <end position="276"/>
    </location>
</feature>
<feature type="transmembrane region" description="Helical" evidence="5">
    <location>
        <begin position="288"/>
        <end position="309"/>
    </location>
</feature>
<feature type="transmembrane region" description="Helical" evidence="5">
    <location>
        <begin position="143"/>
        <end position="165"/>
    </location>
</feature>
<protein>
    <submittedName>
        <fullName evidence="6">Uncharacterized protein</fullName>
    </submittedName>
</protein>
<evidence type="ECO:0000313" key="6">
    <source>
        <dbReference type="EMBL" id="EHE99419.1"/>
    </source>
</evidence>
<dbReference type="PANTHER" id="PTHR43424:SF1">
    <property type="entry name" value="LOCUS PUTATIVE PROTEIN 1-RELATED"/>
    <property type="match status" value="1"/>
</dbReference>
<keyword evidence="3 5" id="KW-1133">Transmembrane helix</keyword>
<feature type="transmembrane region" description="Helical" evidence="5">
    <location>
        <begin position="171"/>
        <end position="191"/>
    </location>
</feature>
<feature type="transmembrane region" description="Helical" evidence="5">
    <location>
        <begin position="358"/>
        <end position="381"/>
    </location>
</feature>
<dbReference type="EMBL" id="ADLJ01000014">
    <property type="protein sequence ID" value="EHE99419.1"/>
    <property type="molecule type" value="Genomic_DNA"/>
</dbReference>
<proteinExistence type="predicted"/>
<evidence type="ECO:0000256" key="4">
    <source>
        <dbReference type="ARBA" id="ARBA00023136"/>
    </source>
</evidence>